<evidence type="ECO:0000256" key="2">
    <source>
        <dbReference type="ARBA" id="ARBA00022908"/>
    </source>
</evidence>
<feature type="domain" description="Resolvase/invertase-type recombinase catalytic" evidence="7">
    <location>
        <begin position="1"/>
        <end position="135"/>
    </location>
</feature>
<reference evidence="8 9" key="1">
    <citation type="submission" date="2018-07" db="EMBL/GenBank/DDBJ databases">
        <title>Genome sequences of six Lactobacillus spp. isolated from bumble bee guts.</title>
        <authorList>
            <person name="Motta E.V.S."/>
            <person name="Moran N.A."/>
        </authorList>
    </citation>
    <scope>NUCLEOTIDE SEQUENCE [LARGE SCALE GENOMIC DNA]</scope>
    <source>
        <strain evidence="8 9">OCC3</strain>
    </source>
</reference>
<dbReference type="RefSeq" id="WP_118897608.1">
    <property type="nucleotide sequence ID" value="NZ_QOCV01000003.1"/>
</dbReference>
<dbReference type="PANTHER" id="PTHR30461:SF26">
    <property type="entry name" value="RESOLVASE HOMOLOG YNEB"/>
    <property type="match status" value="1"/>
</dbReference>
<dbReference type="GO" id="GO:0015074">
    <property type="term" value="P:DNA integration"/>
    <property type="evidence" value="ECO:0007669"/>
    <property type="project" value="UniProtKB-KW"/>
</dbReference>
<keyword evidence="3" id="KW-0238">DNA-binding</keyword>
<dbReference type="InterPro" id="IPR006118">
    <property type="entry name" value="Recombinase_CS"/>
</dbReference>
<protein>
    <submittedName>
        <fullName evidence="8">Recombinase family protein</fullName>
    </submittedName>
</protein>
<sequence>MNYGYARVSTVGQNLDTQLELLKKAKCDKIYQEKYTGGTLNRPVFNKLLHQLKAGDQLTVTKLDRFARNTIEGLHIINQLFKNNVSVNILSMGGIIDDSPTGRLSLTNYLSYAQFERDMIITRTQEGKEYSKLHNPNYHEGRPQTYNREQIEAAYRLKKSGMTYKMVSKKTGISERTLIRRFKELKGEKA</sequence>
<dbReference type="Gene3D" id="1.10.10.60">
    <property type="entry name" value="Homeodomain-like"/>
    <property type="match status" value="1"/>
</dbReference>
<feature type="active site" description="O-(5'-phospho-DNA)-serine intermediate" evidence="5 6">
    <location>
        <position position="9"/>
    </location>
</feature>
<comment type="caution">
    <text evidence="8">The sequence shown here is derived from an EMBL/GenBank/DDBJ whole genome shotgun (WGS) entry which is preliminary data.</text>
</comment>
<dbReference type="GO" id="GO:0003677">
    <property type="term" value="F:DNA binding"/>
    <property type="evidence" value="ECO:0007669"/>
    <property type="project" value="UniProtKB-KW"/>
</dbReference>
<evidence type="ECO:0000256" key="6">
    <source>
        <dbReference type="PROSITE-ProRule" id="PRU10137"/>
    </source>
</evidence>
<dbReference type="SMART" id="SM00857">
    <property type="entry name" value="Resolvase"/>
    <property type="match status" value="1"/>
</dbReference>
<dbReference type="InterPro" id="IPR006119">
    <property type="entry name" value="Resolv_N"/>
</dbReference>
<dbReference type="InterPro" id="IPR036162">
    <property type="entry name" value="Resolvase-like_N_sf"/>
</dbReference>
<dbReference type="PANTHER" id="PTHR30461">
    <property type="entry name" value="DNA-INVERTASE FROM LAMBDOID PROPHAGE"/>
    <property type="match status" value="1"/>
</dbReference>
<dbReference type="AlphaFoldDB" id="A0A396STY8"/>
<dbReference type="GO" id="GO:0000150">
    <property type="term" value="F:DNA strand exchange activity"/>
    <property type="evidence" value="ECO:0007669"/>
    <property type="project" value="InterPro"/>
</dbReference>
<dbReference type="SUPFAM" id="SSF46689">
    <property type="entry name" value="Homeodomain-like"/>
    <property type="match status" value="1"/>
</dbReference>
<keyword evidence="4" id="KW-0233">DNA recombination</keyword>
<organism evidence="8 9">
    <name type="scientific">Lactobacillus bombicola</name>
    <dbReference type="NCBI Taxonomy" id="1505723"/>
    <lineage>
        <taxon>Bacteria</taxon>
        <taxon>Bacillati</taxon>
        <taxon>Bacillota</taxon>
        <taxon>Bacilli</taxon>
        <taxon>Lactobacillales</taxon>
        <taxon>Lactobacillaceae</taxon>
        <taxon>Lactobacillus</taxon>
    </lineage>
</organism>
<evidence type="ECO:0000256" key="1">
    <source>
        <dbReference type="ARBA" id="ARBA00009913"/>
    </source>
</evidence>
<accession>A0A396STY8</accession>
<comment type="similarity">
    <text evidence="1">Belongs to the site-specific recombinase resolvase family.</text>
</comment>
<dbReference type="InterPro" id="IPR050639">
    <property type="entry name" value="SSR_resolvase"/>
</dbReference>
<evidence type="ECO:0000313" key="8">
    <source>
        <dbReference type="EMBL" id="RHW55077.1"/>
    </source>
</evidence>
<dbReference type="SUPFAM" id="SSF53041">
    <property type="entry name" value="Resolvase-like"/>
    <property type="match status" value="1"/>
</dbReference>
<evidence type="ECO:0000256" key="4">
    <source>
        <dbReference type="ARBA" id="ARBA00023172"/>
    </source>
</evidence>
<gene>
    <name evidence="8" type="ORF">DS835_01500</name>
</gene>
<dbReference type="CDD" id="cd03768">
    <property type="entry name" value="SR_ResInv"/>
    <property type="match status" value="1"/>
</dbReference>
<dbReference type="Proteomes" id="UP000265862">
    <property type="component" value="Unassembled WGS sequence"/>
</dbReference>
<evidence type="ECO:0000256" key="5">
    <source>
        <dbReference type="PIRSR" id="PIRSR606118-50"/>
    </source>
</evidence>
<proteinExistence type="inferred from homology"/>
<evidence type="ECO:0000259" key="7">
    <source>
        <dbReference type="PROSITE" id="PS51736"/>
    </source>
</evidence>
<dbReference type="Gene3D" id="3.40.50.1390">
    <property type="entry name" value="Resolvase, N-terminal catalytic domain"/>
    <property type="match status" value="1"/>
</dbReference>
<dbReference type="PROSITE" id="PS00397">
    <property type="entry name" value="RECOMBINASES_1"/>
    <property type="match status" value="1"/>
</dbReference>
<name>A0A396STY8_9LACO</name>
<dbReference type="InterPro" id="IPR009057">
    <property type="entry name" value="Homeodomain-like_sf"/>
</dbReference>
<dbReference type="EMBL" id="QOCV01000003">
    <property type="protein sequence ID" value="RHW55077.1"/>
    <property type="molecule type" value="Genomic_DNA"/>
</dbReference>
<evidence type="ECO:0000313" key="9">
    <source>
        <dbReference type="Proteomes" id="UP000265862"/>
    </source>
</evidence>
<dbReference type="PROSITE" id="PS51736">
    <property type="entry name" value="RECOMBINASES_3"/>
    <property type="match status" value="1"/>
</dbReference>
<evidence type="ECO:0000256" key="3">
    <source>
        <dbReference type="ARBA" id="ARBA00023125"/>
    </source>
</evidence>
<dbReference type="Pfam" id="PF00239">
    <property type="entry name" value="Resolvase"/>
    <property type="match status" value="1"/>
</dbReference>
<keyword evidence="2" id="KW-0229">DNA integration</keyword>